<dbReference type="RefSeq" id="WP_168740578.1">
    <property type="nucleotide sequence ID" value="NZ_JABAHZ010000004.1"/>
</dbReference>
<name>A0A847SSD2_9BACT</name>
<dbReference type="InterPro" id="IPR013320">
    <property type="entry name" value="ConA-like_dom_sf"/>
</dbReference>
<dbReference type="SUPFAM" id="SSF49899">
    <property type="entry name" value="Concanavalin A-like lectins/glucanases"/>
    <property type="match status" value="1"/>
</dbReference>
<comment type="caution">
    <text evidence="3">The sequence shown here is derived from an EMBL/GenBank/DDBJ whole genome shotgun (WGS) entry which is preliminary data.</text>
</comment>
<proteinExistence type="predicted"/>
<evidence type="ECO:0000259" key="2">
    <source>
        <dbReference type="Pfam" id="PF20041"/>
    </source>
</evidence>
<dbReference type="Proteomes" id="UP000552864">
    <property type="component" value="Unassembled WGS sequence"/>
</dbReference>
<organism evidence="3 4">
    <name type="scientific">Chitinophaga eiseniae</name>
    <dbReference type="NCBI Taxonomy" id="634771"/>
    <lineage>
        <taxon>Bacteria</taxon>
        <taxon>Pseudomonadati</taxon>
        <taxon>Bacteroidota</taxon>
        <taxon>Chitinophagia</taxon>
        <taxon>Chitinophagales</taxon>
        <taxon>Chitinophagaceae</taxon>
        <taxon>Chitinophaga</taxon>
    </lineage>
</organism>
<reference evidence="3 4" key="1">
    <citation type="submission" date="2020-04" db="EMBL/GenBank/DDBJ databases">
        <authorList>
            <person name="Yin C."/>
        </authorList>
    </citation>
    <scope>NUCLEOTIDE SEQUENCE [LARGE SCALE GENOMIC DNA]</scope>
    <source>
        <strain evidence="3 4">Ak56</strain>
    </source>
</reference>
<feature type="domain" description="DUF6443" evidence="2">
    <location>
        <begin position="337"/>
        <end position="416"/>
    </location>
</feature>
<dbReference type="NCBIfam" id="TIGR03696">
    <property type="entry name" value="Rhs_assc_core"/>
    <property type="match status" value="1"/>
</dbReference>
<dbReference type="InterPro" id="IPR045619">
    <property type="entry name" value="DUF6443"/>
</dbReference>
<accession>A0A847SSD2</accession>
<dbReference type="EMBL" id="JABAHZ010000004">
    <property type="protein sequence ID" value="NLR80948.1"/>
    <property type="molecule type" value="Genomic_DNA"/>
</dbReference>
<evidence type="ECO:0000313" key="3">
    <source>
        <dbReference type="EMBL" id="NLR80948.1"/>
    </source>
</evidence>
<feature type="signal peptide" evidence="1">
    <location>
        <begin position="1"/>
        <end position="30"/>
    </location>
</feature>
<feature type="chain" id="PRO_5032441193" description="DUF6443 domain-containing protein" evidence="1">
    <location>
        <begin position="31"/>
        <end position="2731"/>
    </location>
</feature>
<dbReference type="GO" id="GO:0004553">
    <property type="term" value="F:hydrolase activity, hydrolyzing O-glycosyl compounds"/>
    <property type="evidence" value="ECO:0007669"/>
    <property type="project" value="UniProtKB-ARBA"/>
</dbReference>
<dbReference type="Gene3D" id="2.180.10.10">
    <property type="entry name" value="RHS repeat-associated core"/>
    <property type="match status" value="1"/>
</dbReference>
<dbReference type="PANTHER" id="PTHR32305">
    <property type="match status" value="1"/>
</dbReference>
<gene>
    <name evidence="3" type="ORF">HGH91_20120</name>
</gene>
<sequence>MALINRINKLSATVFMVMLLMLAAAVKSMAAIEPYQQKIQGKLKKGDTLLVKDEKFENPAYDWNNIRNNGVSNVITFGLQPEALANIHQSFSCKADLKVEYWSQPGQELPITLEHVKLDINYDTAVGAVYQIDARYEFQNAYKIKVSINEINSDELQDLPAAFYLEAYVVVNRDYLPQPNASLIPTVTLDPGNDGSAPAGRMMARAAIVPTANAVTVNWDVIPGAQKYDLEWTFIDEESANGTILNQSGTSTPAATLAQMFRNNATRVTVSNNSYTISLVHNTKYLLIRMRTVDESNQYRNEGAWSYQVKSDNVTVSGVIILSNTWHQPGLNWQYDATYAEEGKKKEVVAYFDGTLRNRQAVTLSNTDTTTIVQENIYDQFGRVVANILPAPADANILTYVPGFSRNNNGQAYTYNNVFKGLSGACIGLPDPLKTDTGASKYYSVKNKYLNTDPFNKYIPDAEGYPLSVTSYTPDNTGRIALKGGVGAAFQPVTILQNHTTRYYYGKPEQWELDRLFGNDAGYADHYLKNMVIDPNGQISVSYQNAAGKTVATALTGSTPDTSLLALNSLTPAVKKDIILLQPERFVFDPATLKLTANTTYLASVPDSAAVFKFSMEKLIKKYVQGAVTICSNCYYELKVGVSDDCNNKILDISNVKAGSAISDCNQSASYDTTFNVSLKKIGEYYITFELALNPRVIEAFTTDFIARNTNLKTQFQFVMEQLKREDFTGCFSECTTCKDALGLKADFLLGMKTRMFKNGVDTLANLAAINTWAGGLYDALYSNCQTIRAACLASPCDRLKSLMLMDVSPGGQYALFDSTYTAQESAINVIFQHWRDAAVFPLQSPGGATYEATKFQLENGRYISPCDPSFTLAMLITYWKPEWSDKFLSFHPEFCALTFCGDHAAYKTWDDRIARLYTTAADIPLIKTGLAYDVSNGAWLLDADPFFAASGAGKNYYQNIKTELNSYSRQVVQAPIGLNNKSLSAYVDYLLYCADSTGSANTGTNTSMTTRWNNCTPNATCRVPDRQWQMYANMYLELKEKYYQQLRDSFYCQGICIPGVAPKRYYDCSGFTASMFSFSPNSGIVYVYRPEDRLIPPGITIDVTFRTATAAPGVTFTSTSPGFLTMQTADPITSGPFIRCTGTPVFPPTCPSEYTNKETRVNRIDYKTQDPIDTSEVIGEGRYNLSLQIQTACDVTITNLLTQLKPCMGAVDSVLFRNRLMEVCTQGGDMNRMYGGSSTIGGKVNSDGDSTFEQVIKRYLGKTSFTLDCNPWVVDLPTPSGVTAQTSERTLSFTDAGICNKLNALKLEQQTNQPAMTLYNYLVSKYGAGMNITSAELDVLVKGCSNCRYLMDRDVKLPVFLDGGAKGCITPTEFWAARAAFAAAMGNSVDTTNSNYKKVYRNYLNQKLGFSLSFSDYDNYRKSLLPGSTPMLCNQPVFSTIPTDPYDCMYMLVDGAIAGANRAYAIYIDSVKRDFRQQYVNVCSKAKTKVRLNTSQQIYHYTLYYYDQSGNLLRTVPPEGVTLIDDTDLLDQVDQARRADYSQCNYSGPQNNTNPDTTLSRLGTALTATGNQSLEMWLYNADGGPTQVLAASNGKSYFDVCIDGSYLHASIYKQGPAPPAGSADLVASNIVDANISSVLPLDQWVHVVLQGADLDSSGAISVFVNGVSCPVVTNAPFGGCGWDITANTSGTATYAQNLAYLRQLRVYKRLMTTAEIAANAKENCLGLAPAYAVGLLKDTITWGRFNTPAPGSPTTLPDGGTTEVYTSAVYPRHRLSTDYAYNSLGQVLQQNSPDANTSYFWYDVKGRLLASRNANQYLGTNQYSYTEYDNLGRITEVGEKKNATSLGSPGFIADATATLFLNSGTNGQLTRTIYDIAQLDPATYPQSNLRKRVAASIYQETDGTTEQGTYYSYDALGNVKTLWQKLYGLYEMKKLDYAYDLVSGKVNAVRYQQAKPDQFFYNYKYDAENRIIKAQSGITHNGDNWTIMNPATTDAYYMYYKHGPLARTIIGKNGVQGIDYAYTLQGWLKTVNGTGLVPTSDIGQDGVGSTATIAKDAAAYSLDYFAGDYKPIGGAGATALGTKYTATTTDITGQDLFNGNISRTTMALSKFNSGNPVGYSYRYDQLNRLVRMRQHLISGTTWGKAQAQTDYQEDISYDGNGNILTYLRNGTRDTSVAMDNLTYYYPRDAAGNLTANTLRHVKDAVSSTAYQSDLDNMPDDNYTYDKVGNLVKDNAAGITNITWTVYGKIKSITFSDNSSLSYKYDATGNRIYKEYTKGGVVNKTWYLRDAQGNTLALYGNRNGDAETYWKEQHLYGSSRLGMWQPDMKVTSTPGNPATLWSQANLTRYELNNHLGNVLATISDQQASHSATVYNMTDYAPFGMQMVGRKWALGGVYRYGFNGKENDNEIKGEGNQLDYGMRVYDPRIGKFLSVDPITAKYPELTPYQFASNTPIWAIDIDGGEGGIMSPFDANKYTVASQTISKGVDNLLDAPADAGQAYSWNLAANLPKGTVKTNRDMLAAMFIYMGNNYMNRVGNSRIVARVNASNLAPQTPKAVVAAEPDQPAIKVPSANNVKPVVVNDDLYPILKESQVLDGQSVVGSVKNSYGNLDFYVNTKGSGYDGRGNEVFDALYKSAASKGEITGINGTWSRGSLGSNLRSFNNAIQQELTRRGVTFEQLSPSESQALLKNAAFKTFTGSNAKDRGFNNVTINRTEGTPGNYTNASVTYTK</sequence>
<dbReference type="InterPro" id="IPR022385">
    <property type="entry name" value="Rhs_assc_core"/>
</dbReference>
<evidence type="ECO:0000256" key="1">
    <source>
        <dbReference type="SAM" id="SignalP"/>
    </source>
</evidence>
<dbReference type="InterPro" id="IPR050708">
    <property type="entry name" value="T6SS_VgrG/RHS"/>
</dbReference>
<evidence type="ECO:0000313" key="4">
    <source>
        <dbReference type="Proteomes" id="UP000552864"/>
    </source>
</evidence>
<dbReference type="PANTHER" id="PTHR32305:SF15">
    <property type="entry name" value="PROTEIN RHSA-RELATED"/>
    <property type="match status" value="1"/>
</dbReference>
<dbReference type="GO" id="GO:0005975">
    <property type="term" value="P:carbohydrate metabolic process"/>
    <property type="evidence" value="ECO:0007669"/>
    <property type="project" value="UniProtKB-ARBA"/>
</dbReference>
<protein>
    <recommendedName>
        <fullName evidence="2">DUF6443 domain-containing protein</fullName>
    </recommendedName>
</protein>
<keyword evidence="1" id="KW-0732">Signal</keyword>
<dbReference type="Pfam" id="PF20041">
    <property type="entry name" value="DUF6443"/>
    <property type="match status" value="1"/>
</dbReference>
<keyword evidence="4" id="KW-1185">Reference proteome</keyword>